<sequence>MPGSLYAICRALTVIPDGLRAWRMRSQAYPCLYFLLYIYLTLISKAAGKREEEKPKLQTVHLHFSIYFTMYFTQEKEYHRLTDNSTPFFLEYQKECPIDRRSDEFNSDRAVMRVREEGSIIDLTSGDPK</sequence>
<dbReference type="AlphaFoldDB" id="A0A0A0KG30"/>
<organism evidence="1 2">
    <name type="scientific">Cucumis sativus</name>
    <name type="common">Cucumber</name>
    <dbReference type="NCBI Taxonomy" id="3659"/>
    <lineage>
        <taxon>Eukaryota</taxon>
        <taxon>Viridiplantae</taxon>
        <taxon>Streptophyta</taxon>
        <taxon>Embryophyta</taxon>
        <taxon>Tracheophyta</taxon>
        <taxon>Spermatophyta</taxon>
        <taxon>Magnoliopsida</taxon>
        <taxon>eudicotyledons</taxon>
        <taxon>Gunneridae</taxon>
        <taxon>Pentapetalae</taxon>
        <taxon>rosids</taxon>
        <taxon>fabids</taxon>
        <taxon>Cucurbitales</taxon>
        <taxon>Cucurbitaceae</taxon>
        <taxon>Benincaseae</taxon>
        <taxon>Cucumis</taxon>
    </lineage>
</organism>
<reference evidence="1 2" key="4">
    <citation type="journal article" date="2011" name="BMC Genomics">
        <title>RNA-Seq improves annotation of protein-coding genes in the cucumber genome.</title>
        <authorList>
            <person name="Li Z."/>
            <person name="Zhang Z."/>
            <person name="Yan P."/>
            <person name="Huang S."/>
            <person name="Fei Z."/>
            <person name="Lin K."/>
        </authorList>
    </citation>
    <scope>NUCLEOTIDE SEQUENCE [LARGE SCALE GENOMIC DNA]</scope>
    <source>
        <strain evidence="2">cv. 9930</strain>
    </source>
</reference>
<name>A0A0A0KG30_CUCSA</name>
<proteinExistence type="predicted"/>
<reference evidence="1 2" key="2">
    <citation type="journal article" date="2009" name="PLoS ONE">
        <title>An integrated genetic and cytogenetic map of the cucumber genome.</title>
        <authorList>
            <person name="Ren Y."/>
            <person name="Zhang Z."/>
            <person name="Liu J."/>
            <person name="Staub J.E."/>
            <person name="Han Y."/>
            <person name="Cheng Z."/>
            <person name="Li X."/>
            <person name="Lu J."/>
            <person name="Miao H."/>
            <person name="Kang H."/>
            <person name="Xie B."/>
            <person name="Gu X."/>
            <person name="Wang X."/>
            <person name="Du Y."/>
            <person name="Jin W."/>
            <person name="Huang S."/>
        </authorList>
    </citation>
    <scope>NUCLEOTIDE SEQUENCE [LARGE SCALE GENOMIC DNA]</scope>
    <source>
        <strain evidence="2">cv. 9930</strain>
    </source>
</reference>
<reference evidence="1 2" key="1">
    <citation type="journal article" date="2009" name="Nat. Genet.">
        <title>The genome of the cucumber, Cucumis sativus L.</title>
        <authorList>
            <person name="Huang S."/>
            <person name="Li R."/>
            <person name="Zhang Z."/>
            <person name="Li L."/>
            <person name="Gu X."/>
            <person name="Fan W."/>
            <person name="Lucas W.J."/>
            <person name="Wang X."/>
            <person name="Xie B."/>
            <person name="Ni P."/>
            <person name="Ren Y."/>
            <person name="Zhu H."/>
            <person name="Li J."/>
            <person name="Lin K."/>
            <person name="Jin W."/>
            <person name="Fei Z."/>
            <person name="Li G."/>
            <person name="Staub J."/>
            <person name="Kilian A."/>
            <person name="van der Vossen E.A."/>
            <person name="Wu Y."/>
            <person name="Guo J."/>
            <person name="He J."/>
            <person name="Jia Z."/>
            <person name="Ren Y."/>
            <person name="Tian G."/>
            <person name="Lu Y."/>
            <person name="Ruan J."/>
            <person name="Qian W."/>
            <person name="Wang M."/>
            <person name="Huang Q."/>
            <person name="Li B."/>
            <person name="Xuan Z."/>
            <person name="Cao J."/>
            <person name="Asan"/>
            <person name="Wu Z."/>
            <person name="Zhang J."/>
            <person name="Cai Q."/>
            <person name="Bai Y."/>
            <person name="Zhao B."/>
            <person name="Han Y."/>
            <person name="Li Y."/>
            <person name="Li X."/>
            <person name="Wang S."/>
            <person name="Shi Q."/>
            <person name="Liu S."/>
            <person name="Cho W.K."/>
            <person name="Kim J.Y."/>
            <person name="Xu Y."/>
            <person name="Heller-Uszynska K."/>
            <person name="Miao H."/>
            <person name="Cheng Z."/>
            <person name="Zhang S."/>
            <person name="Wu J."/>
            <person name="Yang Y."/>
            <person name="Kang H."/>
            <person name="Li M."/>
            <person name="Liang H."/>
            <person name="Ren X."/>
            <person name="Shi Z."/>
            <person name="Wen M."/>
            <person name="Jian M."/>
            <person name="Yang H."/>
            <person name="Zhang G."/>
            <person name="Yang Z."/>
            <person name="Chen R."/>
            <person name="Liu S."/>
            <person name="Li J."/>
            <person name="Ma L."/>
            <person name="Liu H."/>
            <person name="Zhou Y."/>
            <person name="Zhao J."/>
            <person name="Fang X."/>
            <person name="Li G."/>
            <person name="Fang L."/>
            <person name="Li Y."/>
            <person name="Liu D."/>
            <person name="Zheng H."/>
            <person name="Zhang Y."/>
            <person name="Qin N."/>
            <person name="Li Z."/>
            <person name="Yang G."/>
            <person name="Yang S."/>
            <person name="Bolund L."/>
            <person name="Kristiansen K."/>
            <person name="Zheng H."/>
            <person name="Li S."/>
            <person name="Zhang X."/>
            <person name="Yang H."/>
            <person name="Wang J."/>
            <person name="Sun R."/>
            <person name="Zhang B."/>
            <person name="Jiang S."/>
            <person name="Wang J."/>
            <person name="Du Y."/>
            <person name="Li S."/>
        </authorList>
    </citation>
    <scope>NUCLEOTIDE SEQUENCE [LARGE SCALE GENOMIC DNA]</scope>
    <source>
        <strain evidence="2">cv. 9930</strain>
    </source>
</reference>
<reference evidence="1 2" key="3">
    <citation type="journal article" date="2010" name="BMC Genomics">
        <title>Transcriptome sequencing and comparative analysis of cucumber flowers with different sex types.</title>
        <authorList>
            <person name="Guo S."/>
            <person name="Zheng Y."/>
            <person name="Joung J.G."/>
            <person name="Liu S."/>
            <person name="Zhang Z."/>
            <person name="Crasta O.R."/>
            <person name="Sobral B.W."/>
            <person name="Xu Y."/>
            <person name="Huang S."/>
            <person name="Fei Z."/>
        </authorList>
    </citation>
    <scope>NUCLEOTIDE SEQUENCE [LARGE SCALE GENOMIC DNA]</scope>
    <source>
        <strain evidence="2">cv. 9930</strain>
    </source>
</reference>
<dbReference type="EMBL" id="CM002927">
    <property type="protein sequence ID" value="KGN47814.1"/>
    <property type="molecule type" value="Genomic_DNA"/>
</dbReference>
<dbReference type="Proteomes" id="UP000029981">
    <property type="component" value="Chromosome 6"/>
</dbReference>
<keyword evidence="2" id="KW-1185">Reference proteome</keyword>
<accession>A0A0A0KG30</accession>
<dbReference type="Gramene" id="KGN47814">
    <property type="protein sequence ID" value="KGN47814"/>
    <property type="gene ID" value="Csa_6G404290"/>
</dbReference>
<evidence type="ECO:0000313" key="2">
    <source>
        <dbReference type="Proteomes" id="UP000029981"/>
    </source>
</evidence>
<gene>
    <name evidence="1" type="ORF">Csa_6G404290</name>
</gene>
<protein>
    <submittedName>
        <fullName evidence="1">Uncharacterized protein</fullName>
    </submittedName>
</protein>
<evidence type="ECO:0000313" key="1">
    <source>
        <dbReference type="EMBL" id="KGN47814.1"/>
    </source>
</evidence>